<proteinExistence type="predicted"/>
<dbReference type="PANTHER" id="PTHR32059:SF0">
    <property type="entry name" value="RAB11-BINDING PROTEIN RELCH"/>
    <property type="match status" value="1"/>
</dbReference>
<dbReference type="PROSITE" id="PS50896">
    <property type="entry name" value="LISH"/>
    <property type="match status" value="1"/>
</dbReference>
<accession>A0A060YWL1</accession>
<reference evidence="2" key="2">
    <citation type="submission" date="2014-03" db="EMBL/GenBank/DDBJ databases">
        <authorList>
            <person name="Genoscope - CEA"/>
        </authorList>
    </citation>
    <scope>NUCLEOTIDE SEQUENCE</scope>
</reference>
<dbReference type="EMBL" id="FR924654">
    <property type="protein sequence ID" value="CDQ96223.1"/>
    <property type="molecule type" value="Genomic_DNA"/>
</dbReference>
<organism evidence="2 3">
    <name type="scientific">Oncorhynchus mykiss</name>
    <name type="common">Rainbow trout</name>
    <name type="synonym">Salmo gairdneri</name>
    <dbReference type="NCBI Taxonomy" id="8022"/>
    <lineage>
        <taxon>Eukaryota</taxon>
        <taxon>Metazoa</taxon>
        <taxon>Chordata</taxon>
        <taxon>Craniata</taxon>
        <taxon>Vertebrata</taxon>
        <taxon>Euteleostomi</taxon>
        <taxon>Actinopterygii</taxon>
        <taxon>Neopterygii</taxon>
        <taxon>Teleostei</taxon>
        <taxon>Protacanthopterygii</taxon>
        <taxon>Salmoniformes</taxon>
        <taxon>Salmonidae</taxon>
        <taxon>Salmoninae</taxon>
        <taxon>Oncorhynchus</taxon>
    </lineage>
</organism>
<dbReference type="InterPro" id="IPR006594">
    <property type="entry name" value="LisH"/>
</dbReference>
<dbReference type="AlphaFoldDB" id="A0A060YWL1"/>
<dbReference type="GO" id="GO:0032367">
    <property type="term" value="P:intracellular cholesterol transport"/>
    <property type="evidence" value="ECO:0007669"/>
    <property type="project" value="InterPro"/>
</dbReference>
<dbReference type="PaxDb" id="8022-A0A060YWL1"/>
<dbReference type="SMART" id="SM00667">
    <property type="entry name" value="LisH"/>
    <property type="match status" value="1"/>
</dbReference>
<protein>
    <submittedName>
        <fullName evidence="2">Uncharacterized protein</fullName>
    </submittedName>
</protein>
<feature type="non-terminal residue" evidence="2">
    <location>
        <position position="186"/>
    </location>
</feature>
<dbReference type="Proteomes" id="UP000193380">
    <property type="component" value="Unassembled WGS sequence"/>
</dbReference>
<evidence type="ECO:0000313" key="3">
    <source>
        <dbReference type="Proteomes" id="UP000193380"/>
    </source>
</evidence>
<dbReference type="GO" id="GO:0005802">
    <property type="term" value="C:trans-Golgi network"/>
    <property type="evidence" value="ECO:0007669"/>
    <property type="project" value="InterPro"/>
</dbReference>
<reference evidence="2" key="1">
    <citation type="journal article" date="2014" name="Nat. Commun.">
        <title>The rainbow trout genome provides novel insights into evolution after whole-genome duplication in vertebrates.</title>
        <authorList>
            <person name="Berthelot C."/>
            <person name="Brunet F."/>
            <person name="Chalopin D."/>
            <person name="Juanchich A."/>
            <person name="Bernard M."/>
            <person name="Noel B."/>
            <person name="Bento P."/>
            <person name="Da Silva C."/>
            <person name="Labadie K."/>
            <person name="Alberti A."/>
            <person name="Aury J.M."/>
            <person name="Louis A."/>
            <person name="Dehais P."/>
            <person name="Bardou P."/>
            <person name="Montfort J."/>
            <person name="Klopp C."/>
            <person name="Cabau C."/>
            <person name="Gaspin C."/>
            <person name="Thorgaard G.H."/>
            <person name="Boussaha M."/>
            <person name="Quillet E."/>
            <person name="Guyomard R."/>
            <person name="Galiana D."/>
            <person name="Bobe J."/>
            <person name="Volff J.N."/>
            <person name="Genet C."/>
            <person name="Wincker P."/>
            <person name="Jaillon O."/>
            <person name="Roest Crollius H."/>
            <person name="Guiguen Y."/>
        </authorList>
    </citation>
    <scope>NUCLEOTIDE SEQUENCE [LARGE SCALE GENOMIC DNA]</scope>
</reference>
<gene>
    <name evidence="2" type="ORF">GSONMT00013604001</name>
</gene>
<dbReference type="STRING" id="8022.A0A060YWL1"/>
<dbReference type="PANTHER" id="PTHR32059">
    <property type="entry name" value="RAB11-BINDING PROTEIN RELCH"/>
    <property type="match status" value="1"/>
</dbReference>
<name>A0A060YWL1_ONCMY</name>
<feature type="region of interest" description="Disordered" evidence="1">
    <location>
        <begin position="36"/>
        <end position="57"/>
    </location>
</feature>
<sequence length="186" mass="21372">MHFLPVCCDVTSCPVLEFELRKAKETIQALRANLTQAAESDTRERNKNYKSNPEIQEPIRPLEKRALNFLVNEYLLKNEYKLSAITFSDENDDQDFELWDDVGLNIPKPPDLLQIYRNCGSALPSPRDTVDVSVGVEAGELTGNYIVQKPDLLQQQHTEMVEEFEYQISLLNEEKQSLADQIKKLQ</sequence>
<evidence type="ECO:0000313" key="2">
    <source>
        <dbReference type="EMBL" id="CDQ96223.1"/>
    </source>
</evidence>
<evidence type="ECO:0000256" key="1">
    <source>
        <dbReference type="SAM" id="MobiDB-lite"/>
    </source>
</evidence>
<dbReference type="InterPro" id="IPR040362">
    <property type="entry name" value="RELCH"/>
</dbReference>
<dbReference type="GO" id="GO:0055037">
    <property type="term" value="C:recycling endosome"/>
    <property type="evidence" value="ECO:0007669"/>
    <property type="project" value="TreeGrafter"/>
</dbReference>